<dbReference type="EMBL" id="BJXX01000085">
    <property type="protein sequence ID" value="GEN34615.1"/>
    <property type="molecule type" value="Genomic_DNA"/>
</dbReference>
<evidence type="ECO:0000313" key="3">
    <source>
        <dbReference type="EMBL" id="GEN34615.1"/>
    </source>
</evidence>
<dbReference type="GO" id="GO:0006400">
    <property type="term" value="P:tRNA modification"/>
    <property type="evidence" value="ECO:0007669"/>
    <property type="project" value="UniProtKB-UniRule"/>
</dbReference>
<dbReference type="SMART" id="SM00450">
    <property type="entry name" value="RHOD"/>
    <property type="match status" value="1"/>
</dbReference>
<dbReference type="Gene3D" id="3.30.70.100">
    <property type="match status" value="1"/>
</dbReference>
<dbReference type="PANTHER" id="PTHR43268:SF3">
    <property type="entry name" value="RHODANESE-LIKE DOMAIN-CONTAINING PROTEIN 7-RELATED"/>
    <property type="match status" value="1"/>
</dbReference>
<dbReference type="PROSITE" id="PS50206">
    <property type="entry name" value="RHODANESE_3"/>
    <property type="match status" value="1"/>
</dbReference>
<dbReference type="Pfam" id="PF00581">
    <property type="entry name" value="Rhodanese"/>
    <property type="match status" value="1"/>
</dbReference>
<evidence type="ECO:0000259" key="2">
    <source>
        <dbReference type="PROSITE" id="PS50206"/>
    </source>
</evidence>
<dbReference type="InterPro" id="IPR036873">
    <property type="entry name" value="Rhodanese-like_dom_sf"/>
</dbReference>
<dbReference type="InterPro" id="IPR022111">
    <property type="entry name" value="Rhodanese_C"/>
</dbReference>
<dbReference type="Pfam" id="PF17773">
    <property type="entry name" value="UPF0176_N"/>
    <property type="match status" value="1"/>
</dbReference>
<evidence type="ECO:0000313" key="4">
    <source>
        <dbReference type="Proteomes" id="UP000321157"/>
    </source>
</evidence>
<dbReference type="EC" id="1.14.-.-" evidence="1"/>
<keyword evidence="1" id="KW-0819">tRNA processing</keyword>
<dbReference type="SUPFAM" id="SSF52821">
    <property type="entry name" value="Rhodanese/Cell cycle control phosphatase"/>
    <property type="match status" value="1"/>
</dbReference>
<feature type="domain" description="Rhodanese" evidence="2">
    <location>
        <begin position="132"/>
        <end position="226"/>
    </location>
</feature>
<dbReference type="RefSeq" id="WP_146809886.1">
    <property type="nucleotide sequence ID" value="NZ_BJXX01000085.1"/>
</dbReference>
<dbReference type="InterPro" id="IPR040503">
    <property type="entry name" value="TRHO_N"/>
</dbReference>
<dbReference type="OrthoDB" id="9778326at2"/>
<evidence type="ECO:0000256" key="1">
    <source>
        <dbReference type="HAMAP-Rule" id="MF_00469"/>
    </source>
</evidence>
<gene>
    <name evidence="3" type="primary">ybfQ</name>
    <name evidence="1" type="synonym">trhO</name>
    <name evidence="3" type="ORF">ADA01nite_20750</name>
</gene>
<dbReference type="Pfam" id="PF12368">
    <property type="entry name" value="Rhodanese_C"/>
    <property type="match status" value="1"/>
</dbReference>
<keyword evidence="4" id="KW-1185">Reference proteome</keyword>
<dbReference type="NCBIfam" id="NF001135">
    <property type="entry name" value="PRK00142.1-3"/>
    <property type="match status" value="1"/>
</dbReference>
<comment type="function">
    <text evidence="1">Catalyzes oxygen-dependent 5-hydroxyuridine (ho5U) modification at position 34 in tRNAs.</text>
</comment>
<comment type="caution">
    <text evidence="3">The sequence shown here is derived from an EMBL/GenBank/DDBJ whole genome shotgun (WGS) entry which is preliminary data.</text>
</comment>
<dbReference type="InterPro" id="IPR001763">
    <property type="entry name" value="Rhodanese-like_dom"/>
</dbReference>
<dbReference type="InterPro" id="IPR020936">
    <property type="entry name" value="TrhO"/>
</dbReference>
<dbReference type="AlphaFoldDB" id="A0A511V6P1"/>
<dbReference type="Proteomes" id="UP000321157">
    <property type="component" value="Unassembled WGS sequence"/>
</dbReference>
<proteinExistence type="inferred from homology"/>
<accession>A0A511V6P1</accession>
<comment type="catalytic activity">
    <reaction evidence="1">
        <text>uridine(34) in tRNA + AH2 + O2 = 5-hydroxyuridine(34) in tRNA + A + H2O</text>
        <dbReference type="Rhea" id="RHEA:64224"/>
        <dbReference type="Rhea" id="RHEA-COMP:11727"/>
        <dbReference type="Rhea" id="RHEA-COMP:13381"/>
        <dbReference type="ChEBI" id="CHEBI:13193"/>
        <dbReference type="ChEBI" id="CHEBI:15377"/>
        <dbReference type="ChEBI" id="CHEBI:15379"/>
        <dbReference type="ChEBI" id="CHEBI:17499"/>
        <dbReference type="ChEBI" id="CHEBI:65315"/>
        <dbReference type="ChEBI" id="CHEBI:136877"/>
    </reaction>
</comment>
<dbReference type="GO" id="GO:0016705">
    <property type="term" value="F:oxidoreductase activity, acting on paired donors, with incorporation or reduction of molecular oxygen"/>
    <property type="evidence" value="ECO:0007669"/>
    <property type="project" value="UniProtKB-UniRule"/>
</dbReference>
<dbReference type="PANTHER" id="PTHR43268">
    <property type="entry name" value="THIOSULFATE SULFURTRANSFERASE/RHODANESE-LIKE DOMAIN-CONTAINING PROTEIN 2"/>
    <property type="match status" value="1"/>
</dbReference>
<dbReference type="HAMAP" id="MF_00469">
    <property type="entry name" value="TrhO"/>
    <property type="match status" value="1"/>
</dbReference>
<comment type="similarity">
    <text evidence="1">Belongs to the TrhO family.</text>
</comment>
<name>A0A511V6P1_9BACL</name>
<reference evidence="3 4" key="1">
    <citation type="submission" date="2019-07" db="EMBL/GenBank/DDBJ databases">
        <title>Whole genome shotgun sequence of Aneurinibacillus danicus NBRC 102444.</title>
        <authorList>
            <person name="Hosoyama A."/>
            <person name="Uohara A."/>
            <person name="Ohji S."/>
            <person name="Ichikawa N."/>
        </authorList>
    </citation>
    <scope>NUCLEOTIDE SEQUENCE [LARGE SCALE GENOMIC DNA]</scope>
    <source>
        <strain evidence="3 4">NBRC 102444</strain>
    </source>
</reference>
<keyword evidence="1" id="KW-0560">Oxidoreductase</keyword>
<protein>
    <recommendedName>
        <fullName evidence="1">tRNA uridine(34) hydroxylase</fullName>
        <ecNumber evidence="1">1.14.-.-</ecNumber>
    </recommendedName>
    <alternativeName>
        <fullName evidence="1">tRNA hydroxylation protein O</fullName>
    </alternativeName>
</protein>
<dbReference type="Gene3D" id="3.40.250.10">
    <property type="entry name" value="Rhodanese-like domain"/>
    <property type="match status" value="1"/>
</dbReference>
<dbReference type="CDD" id="cd01518">
    <property type="entry name" value="RHOD_YceA"/>
    <property type="match status" value="1"/>
</dbReference>
<sequence>MQQTHREKEKPYRVLLYYKYVHIENPEEFTAEHLVFCKELGVKGRIIIAEEGINGTLSGTKEQTDAYMAELRKDPRFTDIFFKIDEADKHTFKKIFVRHKKEIVTWRFDEDIDPNETTGKYLSPKEFYEHLQRDDVIVIDGRNDYEYELGHFRGAIRPGVKTSREFPEWIRENLGQYKDKKVITYCTGGIRCEKLSGFLIKEGFRDVAQLHGGIVTYGKDPEVQGRLFDGKCYVFDERISVPINRTEEDVIISTCKHCGTPSDRYVNCANPWCNVQHFCCEACEDEHKRSCSPECAEHKDNRYVKEQLAKQEAKAAAVK</sequence>
<organism evidence="3 4">
    <name type="scientific">Aneurinibacillus danicus</name>
    <dbReference type="NCBI Taxonomy" id="267746"/>
    <lineage>
        <taxon>Bacteria</taxon>
        <taxon>Bacillati</taxon>
        <taxon>Bacillota</taxon>
        <taxon>Bacilli</taxon>
        <taxon>Bacillales</taxon>
        <taxon>Paenibacillaceae</taxon>
        <taxon>Aneurinibacillus group</taxon>
        <taxon>Aneurinibacillus</taxon>
    </lineage>
</organism>